<keyword evidence="3" id="KW-0597">Phosphoprotein</keyword>
<dbReference type="PROSITE" id="PS51511">
    <property type="entry name" value="FIP_RBD"/>
    <property type="match status" value="1"/>
</dbReference>
<evidence type="ECO:0000259" key="8">
    <source>
        <dbReference type="PROSITE" id="PS51511"/>
    </source>
</evidence>
<evidence type="ECO:0000256" key="2">
    <source>
        <dbReference type="ARBA" id="ARBA00022448"/>
    </source>
</evidence>
<feature type="compositionally biased region" description="Basic and acidic residues" evidence="6">
    <location>
        <begin position="326"/>
        <end position="694"/>
    </location>
</feature>
<evidence type="ECO:0000313" key="10">
    <source>
        <dbReference type="Proteomes" id="UP001046870"/>
    </source>
</evidence>
<dbReference type="CDD" id="cd08682">
    <property type="entry name" value="C2_Rab11-FIP_classI"/>
    <property type="match status" value="1"/>
</dbReference>
<dbReference type="SUPFAM" id="SSF144270">
    <property type="entry name" value="Eferin C-derminal domain-like"/>
    <property type="match status" value="1"/>
</dbReference>
<protein>
    <recommendedName>
        <fullName evidence="11">Rab11 family-interacting protein 1</fullName>
    </recommendedName>
</protein>
<feature type="compositionally biased region" description="Basic residues" evidence="6">
    <location>
        <begin position="261"/>
        <end position="271"/>
    </location>
</feature>
<sequence>MSLADQSQQWYPTSVQVTVFQARNLRIKGKNGTNDAYAIMQVAKDKFSTSVAEKCVSPVWKEEASFDLPLFHHGNAERCTLRVLVMHRALVGPDKLLGQAVINLLDLNDNKARNKTEWFTLLDKTGKKDKERGEVLLDIQFLRNNMTASMFDLSATEKPRSRMGKLKDKIRGKKDSTSDSASAIVPPVSQAMTDSEGEEDGQPDTAGGKKKKSKLKSLFVPKSNLQRNVSQSMSTLGSLPEKNSALSGSRSSGLNIPEGKKKFKFLTHKRTGSSDSKASHGSKQGVAEQGVAEQGGVCINGSHVYVEGPQVGSTLSLHSSDAGSSEDLHTLPERSEEEQDRKRLEEEQERMRQEEEEQERMRLERMRQEELERKRQEEEQERKRLEEEQERRRQEEEEQERKRLERMRQEELERMRQEELERMRQEEEQERKRQEEEQERKRQEEEQERMRMEEEQERKRLERMRQEELERMRQEELERKRQEEEQERKMQEEEQERKRLERMRQEELERMRQEELERKRQEEEQERKMQEEEQERKRLEEEQERKRLERMRQEELERMRMEEEEQDRKRLEEEQERKRLEEEQERMRQEELERMRMEEEEQERKRLEEEQERKRQERMRQEELERIRMDEEEQERMRMEEEQEKKRLEEEQERKRLEELERIRIEEEEEERKRLDKARKDEELRQQEDMKEEFIASNPFQENNPFEEASSSNPFEEASTSNPFEVSISQGVPSPHTLSTAPSSRTAKVSAVKPRLVVPLKAGPAKAQRSSKESLTEDSEKLSITGYPASLTEKKRRAPRPPGPWASTQTKKPPPTPRAHPATPTQTDPPPLPPQRPAVAPRGLSFTSARARKGVDLSAGEPLPPQEKLKSSRKQGGDRGSAPDGQEKAGDAPSVTPRRSSSERETADGGSGEETAAMRTPEPATCTLKTPFDDDGEEDEELKEKENSTDEVKEGVSLGDSVPKDGRPEEELKETCPTAEQPVESEPLSRDSEAGTEQTLGGDDPFPGGQKKEERASEEETSAYGEREPLASTEKGFLAPVLVRSESLKTVASEGERSVDTCASEDGHSLMGALKKKKRAPLPPGSAGEGKVEGSQDAALPGQNPTQASDPTVTPPPPKPQRTAIGGKRRAPQPVGVAVSGGRTLLRARVSPSEAQPITGQSGSAQPITAQGSSSGGGAGGKVGGPASNPRRPHPVRPLESQPAASTTVGRDSSPGGVLEVTPGKTKVTEAVVGGAGGGPYSQLTQPELVSLVMRQQTQLSHKDSRIQELEEYIDNLLLRIIEEKPSILQSLSSTLRKAV</sequence>
<evidence type="ECO:0000256" key="5">
    <source>
        <dbReference type="ARBA" id="ARBA00022927"/>
    </source>
</evidence>
<dbReference type="PANTHER" id="PTHR15746:SF25">
    <property type="entry name" value="CALPONIN HOMOLOGY DOMAIN-CONTAINING PROTEIN DDB_G0272472 ISOFORM X1"/>
    <property type="match status" value="1"/>
</dbReference>
<dbReference type="InterPro" id="IPR035892">
    <property type="entry name" value="C2_domain_sf"/>
</dbReference>
<dbReference type="Pfam" id="PF00168">
    <property type="entry name" value="C2"/>
    <property type="match status" value="1"/>
</dbReference>
<feature type="compositionally biased region" description="Polar residues" evidence="6">
    <location>
        <begin position="273"/>
        <end position="282"/>
    </location>
</feature>
<feature type="compositionally biased region" description="Polar residues" evidence="6">
    <location>
        <begin position="698"/>
        <end position="747"/>
    </location>
</feature>
<dbReference type="GO" id="GO:0045055">
    <property type="term" value="P:regulated exocytosis"/>
    <property type="evidence" value="ECO:0007669"/>
    <property type="project" value="TreeGrafter"/>
</dbReference>
<organism evidence="9 10">
    <name type="scientific">Megalops atlanticus</name>
    <name type="common">Tarpon</name>
    <name type="synonym">Clupea gigantea</name>
    <dbReference type="NCBI Taxonomy" id="7932"/>
    <lineage>
        <taxon>Eukaryota</taxon>
        <taxon>Metazoa</taxon>
        <taxon>Chordata</taxon>
        <taxon>Craniata</taxon>
        <taxon>Vertebrata</taxon>
        <taxon>Euteleostomi</taxon>
        <taxon>Actinopterygii</taxon>
        <taxon>Neopterygii</taxon>
        <taxon>Teleostei</taxon>
        <taxon>Elopiformes</taxon>
        <taxon>Megalopidae</taxon>
        <taxon>Megalops</taxon>
    </lineage>
</organism>
<reference evidence="9" key="1">
    <citation type="submission" date="2021-01" db="EMBL/GenBank/DDBJ databases">
        <authorList>
            <person name="Zahm M."/>
            <person name="Roques C."/>
            <person name="Cabau C."/>
            <person name="Klopp C."/>
            <person name="Donnadieu C."/>
            <person name="Jouanno E."/>
            <person name="Lampietro C."/>
            <person name="Louis A."/>
            <person name="Herpin A."/>
            <person name="Echchiki A."/>
            <person name="Berthelot C."/>
            <person name="Parey E."/>
            <person name="Roest-Crollius H."/>
            <person name="Braasch I."/>
            <person name="Postlethwait J."/>
            <person name="Bobe J."/>
            <person name="Montfort J."/>
            <person name="Bouchez O."/>
            <person name="Begum T."/>
            <person name="Mejri S."/>
            <person name="Adams A."/>
            <person name="Chen W.-J."/>
            <person name="Guiguen Y."/>
        </authorList>
    </citation>
    <scope>NUCLEOTIDE SEQUENCE</scope>
    <source>
        <strain evidence="9">YG-15Mar2019-1</strain>
        <tissue evidence="9">Brain</tissue>
    </source>
</reference>
<dbReference type="Gene3D" id="2.60.40.150">
    <property type="entry name" value="C2 domain"/>
    <property type="match status" value="1"/>
</dbReference>
<comment type="caution">
    <text evidence="9">The sequence shown here is derived from an EMBL/GenBank/DDBJ whole genome shotgun (WGS) entry which is preliminary data.</text>
</comment>
<name>A0A9D3Q5E3_MEGAT</name>
<feature type="compositionally biased region" description="Polar residues" evidence="6">
    <location>
        <begin position="1153"/>
        <end position="1169"/>
    </location>
</feature>
<proteinExistence type="predicted"/>
<dbReference type="GO" id="GO:0015031">
    <property type="term" value="P:protein transport"/>
    <property type="evidence" value="ECO:0007669"/>
    <property type="project" value="UniProtKB-KW"/>
</dbReference>
<keyword evidence="2" id="KW-0813">Transport</keyword>
<keyword evidence="4" id="KW-0967">Endosome</keyword>
<accession>A0A9D3Q5E3</accession>
<dbReference type="FunFam" id="2.60.40.150:FF:000070">
    <property type="entry name" value="rab11 family-interacting protein 2 isoform X1"/>
    <property type="match status" value="1"/>
</dbReference>
<dbReference type="InterPro" id="IPR000008">
    <property type="entry name" value="C2_dom"/>
</dbReference>
<evidence type="ECO:0000256" key="3">
    <source>
        <dbReference type="ARBA" id="ARBA00022553"/>
    </source>
</evidence>
<comment type="subcellular location">
    <subcellularLocation>
        <location evidence="1">Recycling endosome</location>
    </subcellularLocation>
</comment>
<dbReference type="InterPro" id="IPR019018">
    <property type="entry name" value="Rab-bd_FIP-RBD"/>
</dbReference>
<feature type="compositionally biased region" description="Basic and acidic residues" evidence="6">
    <location>
        <begin position="770"/>
        <end position="781"/>
    </location>
</feature>
<feature type="compositionally biased region" description="Basic and acidic residues" evidence="6">
    <location>
        <begin position="155"/>
        <end position="177"/>
    </location>
</feature>
<dbReference type="Gene3D" id="1.20.5.2440">
    <property type="match status" value="1"/>
</dbReference>
<feature type="compositionally biased region" description="Polar residues" evidence="6">
    <location>
        <begin position="311"/>
        <end position="323"/>
    </location>
</feature>
<feature type="compositionally biased region" description="Polar residues" evidence="6">
    <location>
        <begin position="244"/>
        <end position="254"/>
    </location>
</feature>
<dbReference type="GO" id="GO:0031267">
    <property type="term" value="F:small GTPase binding"/>
    <property type="evidence" value="ECO:0007669"/>
    <property type="project" value="InterPro"/>
</dbReference>
<dbReference type="PROSITE" id="PS50004">
    <property type="entry name" value="C2"/>
    <property type="match status" value="1"/>
</dbReference>
<dbReference type="InterPro" id="IPR037789">
    <property type="entry name" value="FIP_classI"/>
</dbReference>
<dbReference type="GO" id="GO:0055037">
    <property type="term" value="C:recycling endosome"/>
    <property type="evidence" value="ECO:0007669"/>
    <property type="project" value="UniProtKB-SubCell"/>
</dbReference>
<feature type="domain" description="C2" evidence="7">
    <location>
        <begin position="1"/>
        <end position="119"/>
    </location>
</feature>
<evidence type="ECO:0000256" key="6">
    <source>
        <dbReference type="SAM" id="MobiDB-lite"/>
    </source>
</evidence>
<feature type="domain" description="FIP-RBD" evidence="8">
    <location>
        <begin position="1230"/>
        <end position="1292"/>
    </location>
</feature>
<gene>
    <name evidence="9" type="ORF">MATL_G00081970</name>
</gene>
<dbReference type="SMART" id="SM00239">
    <property type="entry name" value="C2"/>
    <property type="match status" value="1"/>
</dbReference>
<dbReference type="PANTHER" id="PTHR15746">
    <property type="entry name" value="RAB11-RELATED"/>
    <property type="match status" value="1"/>
</dbReference>
<evidence type="ECO:0000313" key="9">
    <source>
        <dbReference type="EMBL" id="KAG7476351.1"/>
    </source>
</evidence>
<evidence type="ECO:0000256" key="4">
    <source>
        <dbReference type="ARBA" id="ARBA00022753"/>
    </source>
</evidence>
<dbReference type="InterPro" id="IPR037245">
    <property type="entry name" value="FIP-RBD_C_sf"/>
</dbReference>
<feature type="compositionally biased region" description="Gly residues" evidence="6">
    <location>
        <begin position="1174"/>
        <end position="1184"/>
    </location>
</feature>
<dbReference type="EMBL" id="JAFDVH010000006">
    <property type="protein sequence ID" value="KAG7476351.1"/>
    <property type="molecule type" value="Genomic_DNA"/>
</dbReference>
<feature type="compositionally biased region" description="Basic and acidic residues" evidence="6">
    <location>
        <begin position="962"/>
        <end position="974"/>
    </location>
</feature>
<dbReference type="OrthoDB" id="8956628at2759"/>
<feature type="region of interest" description="Disordered" evidence="6">
    <location>
        <begin position="153"/>
        <end position="289"/>
    </location>
</feature>
<evidence type="ECO:0000259" key="7">
    <source>
        <dbReference type="PROSITE" id="PS50004"/>
    </source>
</evidence>
<feature type="compositionally biased region" description="Basic and acidic residues" evidence="6">
    <location>
        <begin position="942"/>
        <end position="954"/>
    </location>
</feature>
<feature type="region of interest" description="Disordered" evidence="6">
    <location>
        <begin position="310"/>
        <end position="1225"/>
    </location>
</feature>
<evidence type="ECO:0000256" key="1">
    <source>
        <dbReference type="ARBA" id="ARBA00004172"/>
    </source>
</evidence>
<feature type="compositionally biased region" description="Pro residues" evidence="6">
    <location>
        <begin position="827"/>
        <end position="836"/>
    </location>
</feature>
<feature type="compositionally biased region" description="Polar residues" evidence="6">
    <location>
        <begin position="223"/>
        <end position="237"/>
    </location>
</feature>
<keyword evidence="5" id="KW-0653">Protein transport</keyword>
<keyword evidence="10" id="KW-1185">Reference proteome</keyword>
<dbReference type="Proteomes" id="UP001046870">
    <property type="component" value="Chromosome 6"/>
</dbReference>
<dbReference type="SUPFAM" id="SSF49562">
    <property type="entry name" value="C2 domain (Calcium/lipid-binding domain, CaLB)"/>
    <property type="match status" value="1"/>
</dbReference>
<evidence type="ECO:0008006" key="11">
    <source>
        <dbReference type="Google" id="ProtNLM"/>
    </source>
</evidence>